<evidence type="ECO:0000313" key="1">
    <source>
        <dbReference type="EMBL" id="MDJ1505300.1"/>
    </source>
</evidence>
<evidence type="ECO:0000313" key="2">
    <source>
        <dbReference type="Proteomes" id="UP001232063"/>
    </source>
</evidence>
<reference evidence="1" key="1">
    <citation type="submission" date="2023-05" db="EMBL/GenBank/DDBJ databases">
        <authorList>
            <person name="Zhang X."/>
        </authorList>
    </citation>
    <scope>NUCLEOTIDE SEQUENCE</scope>
    <source>
        <strain evidence="1">BD1B2-1</strain>
    </source>
</reference>
<name>A0AAE3RBP4_9BACT</name>
<dbReference type="GO" id="GO:0004553">
    <property type="term" value="F:hydrolase activity, hydrolyzing O-glycosyl compounds"/>
    <property type="evidence" value="ECO:0007669"/>
    <property type="project" value="UniProtKB-ARBA"/>
</dbReference>
<dbReference type="RefSeq" id="WP_314517212.1">
    <property type="nucleotide sequence ID" value="NZ_JASJOU010000015.1"/>
</dbReference>
<sequence>MKKTILSGLIMASLLLFTNCKKDDSPSPVDLSNGLVFYSPLYQNAADSSLNENNGTTFNGTQIIDRFGVQNQAFTFNGSSSYIRLANTNLTQKLTSAKAFTVMAIVKPE</sequence>
<accession>A0AAE3RBP4</accession>
<dbReference type="EMBL" id="JASJOU010000015">
    <property type="protein sequence ID" value="MDJ1505300.1"/>
    <property type="molecule type" value="Genomic_DNA"/>
</dbReference>
<dbReference type="Gene3D" id="2.60.120.200">
    <property type="match status" value="1"/>
</dbReference>
<dbReference type="InterPro" id="IPR013320">
    <property type="entry name" value="ConA-like_dom_sf"/>
</dbReference>
<gene>
    <name evidence="1" type="ORF">QNI22_31885</name>
</gene>
<dbReference type="GO" id="GO:0005975">
    <property type="term" value="P:carbohydrate metabolic process"/>
    <property type="evidence" value="ECO:0007669"/>
    <property type="project" value="UniProtKB-ARBA"/>
</dbReference>
<dbReference type="Proteomes" id="UP001232063">
    <property type="component" value="Unassembled WGS sequence"/>
</dbReference>
<protein>
    <submittedName>
        <fullName evidence="1">Uncharacterized protein</fullName>
    </submittedName>
</protein>
<proteinExistence type="predicted"/>
<organism evidence="1 2">
    <name type="scientific">Xanthocytophaga agilis</name>
    <dbReference type="NCBI Taxonomy" id="3048010"/>
    <lineage>
        <taxon>Bacteria</taxon>
        <taxon>Pseudomonadati</taxon>
        <taxon>Bacteroidota</taxon>
        <taxon>Cytophagia</taxon>
        <taxon>Cytophagales</taxon>
        <taxon>Rhodocytophagaceae</taxon>
        <taxon>Xanthocytophaga</taxon>
    </lineage>
</organism>
<dbReference type="SUPFAM" id="SSF49899">
    <property type="entry name" value="Concanavalin A-like lectins/glucanases"/>
    <property type="match status" value="1"/>
</dbReference>
<comment type="caution">
    <text evidence="1">The sequence shown here is derived from an EMBL/GenBank/DDBJ whole genome shotgun (WGS) entry which is preliminary data.</text>
</comment>
<dbReference type="AlphaFoldDB" id="A0AAE3RBP4"/>
<keyword evidence="2" id="KW-1185">Reference proteome</keyword>